<feature type="region of interest" description="Disordered" evidence="1">
    <location>
        <begin position="66"/>
        <end position="140"/>
    </location>
</feature>
<name>C9Z5M8_STRSW</name>
<dbReference type="Proteomes" id="UP000001444">
    <property type="component" value="Chromosome"/>
</dbReference>
<sequence>MCSFHPQGRRAPPFHPLPWDRVAWRVRHIFGHGGCGTPAMCSKRILRVVSGHFRRGTRELTDRRCRMAGKRQPRKGDRVAWRSHGSEATGKVEKKITERTEAAGRTVEASAEDPQYLVRSDKSGRTAVHRPQALHRRKKG</sequence>
<dbReference type="AlphaFoldDB" id="C9Z5M8"/>
<evidence type="ECO:0000313" key="4">
    <source>
        <dbReference type="Proteomes" id="UP000001444"/>
    </source>
</evidence>
<organism evidence="3 4">
    <name type="scientific">Streptomyces scabiei (strain 87.22)</name>
    <dbReference type="NCBI Taxonomy" id="680198"/>
    <lineage>
        <taxon>Bacteria</taxon>
        <taxon>Bacillati</taxon>
        <taxon>Actinomycetota</taxon>
        <taxon>Actinomycetes</taxon>
        <taxon>Kitasatosporales</taxon>
        <taxon>Streptomycetaceae</taxon>
        <taxon>Streptomyces</taxon>
    </lineage>
</organism>
<dbReference type="HOGENOM" id="CLU_1834117_0_0_11"/>
<dbReference type="InterPro" id="IPR021331">
    <property type="entry name" value="Hva1_TUDOR"/>
</dbReference>
<keyword evidence="4" id="KW-1185">Reference proteome</keyword>
<proteinExistence type="predicted"/>
<accession>C9Z5M8</accession>
<evidence type="ECO:0000259" key="2">
    <source>
        <dbReference type="Pfam" id="PF11160"/>
    </source>
</evidence>
<feature type="compositionally biased region" description="Basic and acidic residues" evidence="1">
    <location>
        <begin position="90"/>
        <end position="102"/>
    </location>
</feature>
<evidence type="ECO:0000313" key="3">
    <source>
        <dbReference type="EMBL" id="CBG71383.1"/>
    </source>
</evidence>
<reference evidence="3 4" key="1">
    <citation type="journal article" date="2010" name="Mol. Plant Microbe Interact.">
        <title>Streptomyces scabies 87-22 contains a coronafacic acid-like biosynthetic cluster that contributes to plant-microbe interactions.</title>
        <authorList>
            <person name="Bignell D.R."/>
            <person name="Seipke R.F."/>
            <person name="Huguet-Tapia J.C."/>
            <person name="Chambers A.H."/>
            <person name="Parry R.J."/>
            <person name="Loria R."/>
        </authorList>
    </citation>
    <scope>NUCLEOTIDE SEQUENCE [LARGE SCALE GENOMIC DNA]</scope>
    <source>
        <strain evidence="3 4">87.22</strain>
    </source>
</reference>
<evidence type="ECO:0000256" key="1">
    <source>
        <dbReference type="SAM" id="MobiDB-lite"/>
    </source>
</evidence>
<dbReference type="EMBL" id="FN554889">
    <property type="protein sequence ID" value="CBG71383.1"/>
    <property type="molecule type" value="Genomic_DNA"/>
</dbReference>
<protein>
    <recommendedName>
        <fullName evidence="2">Hypervirulence associated protein TUDOR domain-containing protein</fullName>
    </recommendedName>
</protein>
<dbReference type="Pfam" id="PF11160">
    <property type="entry name" value="Hva1_TUDOR"/>
    <property type="match status" value="1"/>
</dbReference>
<feature type="domain" description="Hypervirulence associated protein TUDOR" evidence="2">
    <location>
        <begin position="76"/>
        <end position="134"/>
    </location>
</feature>
<gene>
    <name evidence="3" type="ordered locus">SCAB_43131</name>
</gene>
<dbReference type="STRING" id="680198.SCAB_43131"/>
<dbReference type="Gene3D" id="2.30.30.1060">
    <property type="match status" value="1"/>
</dbReference>
<dbReference type="KEGG" id="scb:SCAB_43131"/>